<organism evidence="2 3">
    <name type="scientific">Eiseniibacteriota bacterium</name>
    <dbReference type="NCBI Taxonomy" id="2212470"/>
    <lineage>
        <taxon>Bacteria</taxon>
        <taxon>Candidatus Eiseniibacteriota</taxon>
    </lineage>
</organism>
<dbReference type="Pfam" id="PF13860">
    <property type="entry name" value="FlgD_ig"/>
    <property type="match status" value="1"/>
</dbReference>
<evidence type="ECO:0000313" key="2">
    <source>
        <dbReference type="EMBL" id="MCA9728297.1"/>
    </source>
</evidence>
<dbReference type="Gene3D" id="2.60.40.4070">
    <property type="match status" value="1"/>
</dbReference>
<protein>
    <recommendedName>
        <fullName evidence="1">FlgD/Vpr Ig-like domain-containing protein</fullName>
    </recommendedName>
</protein>
<reference evidence="2" key="2">
    <citation type="journal article" date="2021" name="Microbiome">
        <title>Successional dynamics and alternative stable states in a saline activated sludge microbial community over 9 years.</title>
        <authorList>
            <person name="Wang Y."/>
            <person name="Ye J."/>
            <person name="Ju F."/>
            <person name="Liu L."/>
            <person name="Boyd J.A."/>
            <person name="Deng Y."/>
            <person name="Parks D.H."/>
            <person name="Jiang X."/>
            <person name="Yin X."/>
            <person name="Woodcroft B.J."/>
            <person name="Tyson G.W."/>
            <person name="Hugenholtz P."/>
            <person name="Polz M.F."/>
            <person name="Zhang T."/>
        </authorList>
    </citation>
    <scope>NUCLEOTIDE SEQUENCE</scope>
    <source>
        <strain evidence="2">HKST-UBA01</strain>
    </source>
</reference>
<accession>A0A956M0G6</accession>
<name>A0A956M0G6_UNCEI</name>
<comment type="caution">
    <text evidence="2">The sequence shown here is derived from an EMBL/GenBank/DDBJ whole genome shotgun (WGS) entry which is preliminary data.</text>
</comment>
<evidence type="ECO:0000259" key="1">
    <source>
        <dbReference type="Pfam" id="PF13860"/>
    </source>
</evidence>
<dbReference type="AlphaFoldDB" id="A0A956M0G6"/>
<dbReference type="EMBL" id="JAGQHR010000345">
    <property type="protein sequence ID" value="MCA9728297.1"/>
    <property type="molecule type" value="Genomic_DNA"/>
</dbReference>
<proteinExistence type="predicted"/>
<gene>
    <name evidence="2" type="ORF">KC729_11480</name>
</gene>
<dbReference type="InterPro" id="IPR025965">
    <property type="entry name" value="FlgD/Vpr_Ig-like"/>
</dbReference>
<feature type="domain" description="FlgD/Vpr Ig-like" evidence="1">
    <location>
        <begin position="19"/>
        <end position="78"/>
    </location>
</feature>
<sequence>MLFREQMGPQSVSATIPLALPHPDVVRVTVHDADGRTIRTIFAGLLEAGAHRLGWDGLDADGREIASGSYYLHVAGSAGETSSRTLTVVR</sequence>
<evidence type="ECO:0000313" key="3">
    <source>
        <dbReference type="Proteomes" id="UP000697710"/>
    </source>
</evidence>
<reference evidence="2" key="1">
    <citation type="submission" date="2020-04" db="EMBL/GenBank/DDBJ databases">
        <authorList>
            <person name="Zhang T."/>
        </authorList>
    </citation>
    <scope>NUCLEOTIDE SEQUENCE</scope>
    <source>
        <strain evidence="2">HKST-UBA01</strain>
    </source>
</reference>
<dbReference type="Proteomes" id="UP000697710">
    <property type="component" value="Unassembled WGS sequence"/>
</dbReference>